<evidence type="ECO:0008006" key="4">
    <source>
        <dbReference type="Google" id="ProtNLM"/>
    </source>
</evidence>
<organism evidence="2 3">
    <name type="scientific">Ostreobium quekettii</name>
    <dbReference type="NCBI Taxonomy" id="121088"/>
    <lineage>
        <taxon>Eukaryota</taxon>
        <taxon>Viridiplantae</taxon>
        <taxon>Chlorophyta</taxon>
        <taxon>core chlorophytes</taxon>
        <taxon>Ulvophyceae</taxon>
        <taxon>TCBD clade</taxon>
        <taxon>Bryopsidales</taxon>
        <taxon>Ostreobineae</taxon>
        <taxon>Ostreobiaceae</taxon>
        <taxon>Ostreobium</taxon>
    </lineage>
</organism>
<accession>A0A8S1JGI5</accession>
<feature type="transmembrane region" description="Helical" evidence="1">
    <location>
        <begin position="148"/>
        <end position="170"/>
    </location>
</feature>
<feature type="transmembrane region" description="Helical" evidence="1">
    <location>
        <begin position="230"/>
        <end position="251"/>
    </location>
</feature>
<proteinExistence type="predicted"/>
<gene>
    <name evidence="2" type="ORF">OSTQU699_LOCUS10643</name>
</gene>
<keyword evidence="1" id="KW-1133">Transmembrane helix</keyword>
<evidence type="ECO:0000313" key="3">
    <source>
        <dbReference type="Proteomes" id="UP000708148"/>
    </source>
</evidence>
<keyword evidence="1" id="KW-0812">Transmembrane</keyword>
<feature type="transmembrane region" description="Helical" evidence="1">
    <location>
        <begin position="74"/>
        <end position="94"/>
    </location>
</feature>
<feature type="transmembrane region" description="Helical" evidence="1">
    <location>
        <begin position="190"/>
        <end position="210"/>
    </location>
</feature>
<dbReference type="PANTHER" id="PTHR35136">
    <property type="entry name" value="CYCLOEUCALENOL CYCLOISOMERASE"/>
    <property type="match status" value="1"/>
</dbReference>
<comment type="caution">
    <text evidence="2">The sequence shown here is derived from an EMBL/GenBank/DDBJ whole genome shotgun (WGS) entry which is preliminary data.</text>
</comment>
<feature type="transmembrane region" description="Helical" evidence="1">
    <location>
        <begin position="114"/>
        <end position="136"/>
    </location>
</feature>
<dbReference type="PANTHER" id="PTHR35136:SF1">
    <property type="entry name" value="CYCLOEUCALENOL CYCLOISOMERASE"/>
    <property type="match status" value="1"/>
</dbReference>
<dbReference type="EMBL" id="CAJHUC010003073">
    <property type="protein sequence ID" value="CAD7705288.1"/>
    <property type="molecule type" value="Genomic_DNA"/>
</dbReference>
<evidence type="ECO:0000313" key="2">
    <source>
        <dbReference type="EMBL" id="CAD7705288.1"/>
    </source>
</evidence>
<keyword evidence="1" id="KW-0472">Membrane</keyword>
<reference evidence="2" key="1">
    <citation type="submission" date="2020-12" db="EMBL/GenBank/DDBJ databases">
        <authorList>
            <person name="Iha C."/>
        </authorList>
    </citation>
    <scope>NUCLEOTIDE SEQUENCE</scope>
</reference>
<dbReference type="GO" id="GO:0047793">
    <property type="term" value="F:cycloeucalenol cycloisomerase activity"/>
    <property type="evidence" value="ECO:0007669"/>
    <property type="project" value="InterPro"/>
</dbReference>
<dbReference type="OrthoDB" id="2111841at2759"/>
<evidence type="ECO:0000256" key="1">
    <source>
        <dbReference type="SAM" id="Phobius"/>
    </source>
</evidence>
<dbReference type="Proteomes" id="UP000708148">
    <property type="component" value="Unassembled WGS sequence"/>
</dbReference>
<dbReference type="AlphaFoldDB" id="A0A8S1JGI5"/>
<dbReference type="InterPro" id="IPR020532">
    <property type="entry name" value="Cycloeucalenol_cycloisomerase"/>
</dbReference>
<keyword evidence="3" id="KW-1185">Reference proteome</keyword>
<name>A0A8S1JGI5_9CHLO</name>
<sequence>MYLFSCNFSPSVLSTATSGRTGCLLYLASPDSTNCLLISKNTIQKNTIQIWLNAEKLGVHMLQADREKPLQDRYWVKANVWIAVFSFIGNYFWTHYFYKLLGASYTFPAHRLNDVPLCLFLMTHAYFSFYHAIANVSIRFFQHATQRFGWISQNVVVALWIFVLSYSTAFMETLTIANFPYYSFVDRGRMYTVGSLFYAIYFFVSFPLFYRIEENPREKWTISQCTMDSLAAGMLVTMLLDFWKLGVGSIVSSSFEGGLVWI</sequence>
<protein>
    <recommendedName>
        <fullName evidence="4">Cycloeucalenol cycloisomerase</fullName>
    </recommendedName>
</protein>